<dbReference type="PANTHER" id="PTHR47165">
    <property type="entry name" value="OS03G0429900 PROTEIN"/>
    <property type="match status" value="1"/>
</dbReference>
<dbReference type="InterPro" id="IPR012340">
    <property type="entry name" value="NA-bd_OB-fold"/>
</dbReference>
<reference evidence="3 4" key="1">
    <citation type="journal article" date="2021" name="Nat. Plants">
        <title>The Taxus genome provides insights into paclitaxel biosynthesis.</title>
        <authorList>
            <person name="Xiong X."/>
            <person name="Gou J."/>
            <person name="Liao Q."/>
            <person name="Li Y."/>
            <person name="Zhou Q."/>
            <person name="Bi G."/>
            <person name="Li C."/>
            <person name="Du R."/>
            <person name="Wang X."/>
            <person name="Sun T."/>
            <person name="Guo L."/>
            <person name="Liang H."/>
            <person name="Lu P."/>
            <person name="Wu Y."/>
            <person name="Zhang Z."/>
            <person name="Ro D.K."/>
            <person name="Shang Y."/>
            <person name="Huang S."/>
            <person name="Yan J."/>
        </authorList>
    </citation>
    <scope>NUCLEOTIDE SEQUENCE [LARGE SCALE GENOMIC DNA]</scope>
    <source>
        <strain evidence="3">Ta-2019</strain>
    </source>
</reference>
<organism evidence="3 4">
    <name type="scientific">Taxus chinensis</name>
    <name type="common">Chinese yew</name>
    <name type="synonym">Taxus wallichiana var. chinensis</name>
    <dbReference type="NCBI Taxonomy" id="29808"/>
    <lineage>
        <taxon>Eukaryota</taxon>
        <taxon>Viridiplantae</taxon>
        <taxon>Streptophyta</taxon>
        <taxon>Embryophyta</taxon>
        <taxon>Tracheophyta</taxon>
        <taxon>Spermatophyta</taxon>
        <taxon>Pinopsida</taxon>
        <taxon>Pinidae</taxon>
        <taxon>Conifers II</taxon>
        <taxon>Cupressales</taxon>
        <taxon>Taxaceae</taxon>
        <taxon>Taxus</taxon>
    </lineage>
</organism>
<gene>
    <name evidence="3" type="ORF">KI387_011633</name>
</gene>
<evidence type="ECO:0000313" key="3">
    <source>
        <dbReference type="EMBL" id="KAH9300050.1"/>
    </source>
</evidence>
<dbReference type="PANTHER" id="PTHR47165:SF4">
    <property type="entry name" value="OS03G0429900 PROTEIN"/>
    <property type="match status" value="1"/>
</dbReference>
<dbReference type="Gene3D" id="2.40.50.140">
    <property type="entry name" value="Nucleic acid-binding proteins"/>
    <property type="match status" value="1"/>
</dbReference>
<dbReference type="GO" id="GO:0003677">
    <property type="term" value="F:DNA binding"/>
    <property type="evidence" value="ECO:0007669"/>
    <property type="project" value="UniProtKB-KW"/>
</dbReference>
<accession>A0AA38CGC7</accession>
<keyword evidence="1" id="KW-0238">DNA-binding</keyword>
<dbReference type="Proteomes" id="UP000824469">
    <property type="component" value="Unassembled WGS sequence"/>
</dbReference>
<feature type="non-terminal residue" evidence="3">
    <location>
        <position position="1"/>
    </location>
</feature>
<comment type="caution">
    <text evidence="3">The sequence shown here is derived from an EMBL/GenBank/DDBJ whole genome shotgun (WGS) entry which is preliminary data.</text>
</comment>
<name>A0AA38CGC7_TAXCH</name>
<dbReference type="EMBL" id="JAHRHJ020000009">
    <property type="protein sequence ID" value="KAH9300050.1"/>
    <property type="molecule type" value="Genomic_DNA"/>
</dbReference>
<evidence type="ECO:0000259" key="2">
    <source>
        <dbReference type="Pfam" id="PF16900"/>
    </source>
</evidence>
<dbReference type="SUPFAM" id="SSF50249">
    <property type="entry name" value="Nucleic acid-binding proteins"/>
    <property type="match status" value="1"/>
</dbReference>
<keyword evidence="4" id="KW-1185">Reference proteome</keyword>
<feature type="non-terminal residue" evidence="3">
    <location>
        <position position="189"/>
    </location>
</feature>
<evidence type="ECO:0000313" key="4">
    <source>
        <dbReference type="Proteomes" id="UP000824469"/>
    </source>
</evidence>
<feature type="domain" description="Replication protein A OB" evidence="2">
    <location>
        <begin position="60"/>
        <end position="159"/>
    </location>
</feature>
<proteinExistence type="predicted"/>
<evidence type="ECO:0000256" key="1">
    <source>
        <dbReference type="ARBA" id="ARBA00023125"/>
    </source>
</evidence>
<dbReference type="InterPro" id="IPR031657">
    <property type="entry name" value="REPA_OB_2"/>
</dbReference>
<dbReference type="Pfam" id="PF16900">
    <property type="entry name" value="REPA_OB_2"/>
    <property type="match status" value="1"/>
</dbReference>
<sequence length="189" mass="21363">IENGKLYNISNGRVGKVNSCYNHLNNLHEFFLQPYFVVTPAIGMQEEVPLYHFHFIEIIDILSAPTGSLVDVIDVVMAISPCSTIRQRDKSEVVKRVLHMRDMSGFNIYVTLWGKNLDDLCKEFLEILLVPDIPILSIKVGRVIDFNETIVDIVSSSRYSLRMDLKDATCEIIGVTAFDEATENIIGII</sequence>
<protein>
    <recommendedName>
        <fullName evidence="2">Replication protein A OB domain-containing protein</fullName>
    </recommendedName>
</protein>
<dbReference type="AlphaFoldDB" id="A0AA38CGC7"/>